<dbReference type="PaxDb" id="4113-PGSC0003DMT400081530"/>
<dbReference type="EnsemblPlants" id="PGSC0003DMT400081530">
    <property type="protein sequence ID" value="PGSC0003DMT400081530"/>
    <property type="gene ID" value="PGSC0003DMG402031907"/>
</dbReference>
<organism evidence="1 2">
    <name type="scientific">Solanum tuberosum</name>
    <name type="common">Potato</name>
    <dbReference type="NCBI Taxonomy" id="4113"/>
    <lineage>
        <taxon>Eukaryota</taxon>
        <taxon>Viridiplantae</taxon>
        <taxon>Streptophyta</taxon>
        <taxon>Embryophyta</taxon>
        <taxon>Tracheophyta</taxon>
        <taxon>Spermatophyta</taxon>
        <taxon>Magnoliopsida</taxon>
        <taxon>eudicotyledons</taxon>
        <taxon>Gunneridae</taxon>
        <taxon>Pentapetalae</taxon>
        <taxon>asterids</taxon>
        <taxon>lamiids</taxon>
        <taxon>Solanales</taxon>
        <taxon>Solanaceae</taxon>
        <taxon>Solanoideae</taxon>
        <taxon>Solaneae</taxon>
        <taxon>Solanum</taxon>
    </lineage>
</organism>
<dbReference type="HOGENOM" id="CLU_2610650_0_0_1"/>
<dbReference type="Proteomes" id="UP000011115">
    <property type="component" value="Unassembled WGS sequence"/>
</dbReference>
<accession>M1D4X5</accession>
<dbReference type="AlphaFoldDB" id="M1D4X5"/>
<keyword evidence="2" id="KW-1185">Reference proteome</keyword>
<protein>
    <submittedName>
        <fullName evidence="1">Uncharacterized protein</fullName>
    </submittedName>
</protein>
<reference evidence="2" key="1">
    <citation type="journal article" date="2011" name="Nature">
        <title>Genome sequence and analysis of the tuber crop potato.</title>
        <authorList>
            <consortium name="The Potato Genome Sequencing Consortium"/>
        </authorList>
    </citation>
    <scope>NUCLEOTIDE SEQUENCE [LARGE SCALE GENOMIC DNA]</scope>
    <source>
        <strain evidence="2">cv. DM1-3 516 R44</strain>
    </source>
</reference>
<proteinExistence type="predicted"/>
<reference evidence="1" key="2">
    <citation type="submission" date="2015-06" db="UniProtKB">
        <authorList>
            <consortium name="EnsemblPlants"/>
        </authorList>
    </citation>
    <scope>IDENTIFICATION</scope>
    <source>
        <strain evidence="1">DM1-3 516 R44</strain>
    </source>
</reference>
<dbReference type="InParanoid" id="M1D4X5"/>
<name>M1D4X5_SOLTU</name>
<evidence type="ECO:0000313" key="1">
    <source>
        <dbReference type="EnsemblPlants" id="PGSC0003DMT400081530"/>
    </source>
</evidence>
<sequence>MVLLFHGFVVTCNKSRKILHQRNRGKALLLSRCLQTDSTRYNLLENPTIDTPTQPTSSWYRDDFSITCCTYHTRTSCAS</sequence>
<evidence type="ECO:0000313" key="2">
    <source>
        <dbReference type="Proteomes" id="UP000011115"/>
    </source>
</evidence>
<dbReference type="Gramene" id="PGSC0003DMT400081530">
    <property type="protein sequence ID" value="PGSC0003DMT400081530"/>
    <property type="gene ID" value="PGSC0003DMG402031907"/>
</dbReference>